<reference evidence="2 3" key="1">
    <citation type="submission" date="2016-06" db="EMBL/GenBank/DDBJ databases">
        <authorList>
            <person name="Olsen C.W."/>
            <person name="Carey S."/>
            <person name="Hinshaw L."/>
            <person name="Karasin A.I."/>
        </authorList>
    </citation>
    <scope>NUCLEOTIDE SEQUENCE [LARGE SCALE GENOMIC DNA]</scope>
    <source>
        <strain evidence="2 3">LZ-22</strain>
    </source>
</reference>
<organism evidence="2 3">
    <name type="scientific">Raineyella antarctica</name>
    <dbReference type="NCBI Taxonomy" id="1577474"/>
    <lineage>
        <taxon>Bacteria</taxon>
        <taxon>Bacillati</taxon>
        <taxon>Actinomycetota</taxon>
        <taxon>Actinomycetes</taxon>
        <taxon>Propionibacteriales</taxon>
        <taxon>Propionibacteriaceae</taxon>
        <taxon>Raineyella</taxon>
    </lineage>
</organism>
<dbReference type="RefSeq" id="WP_175557489.1">
    <property type="nucleotide sequence ID" value="NZ_FMYF01000009.1"/>
</dbReference>
<keyword evidence="3" id="KW-1185">Reference proteome</keyword>
<feature type="transmembrane region" description="Helical" evidence="1">
    <location>
        <begin position="7"/>
        <end position="29"/>
    </location>
</feature>
<protein>
    <submittedName>
        <fullName evidence="2">Uncharacterized protein</fullName>
    </submittedName>
</protein>
<evidence type="ECO:0000313" key="3">
    <source>
        <dbReference type="Proteomes" id="UP000199086"/>
    </source>
</evidence>
<evidence type="ECO:0000313" key="2">
    <source>
        <dbReference type="EMBL" id="SDB93112.1"/>
    </source>
</evidence>
<keyword evidence="1" id="KW-1133">Transmembrane helix</keyword>
<keyword evidence="1" id="KW-0812">Transmembrane</keyword>
<gene>
    <name evidence="2" type="ORF">GA0111570_109108</name>
</gene>
<dbReference type="EMBL" id="FMYF01000009">
    <property type="protein sequence ID" value="SDB93112.1"/>
    <property type="molecule type" value="Genomic_DNA"/>
</dbReference>
<keyword evidence="1" id="KW-0472">Membrane</keyword>
<dbReference type="AlphaFoldDB" id="A0A1G6HFT9"/>
<dbReference type="STRING" id="1577474.GA0111570_109108"/>
<name>A0A1G6HFT9_9ACTN</name>
<sequence>MSAAPRLALYGLVLVAVFLVAYVAGGLLVPEHVVAAWSAAVPTAAH</sequence>
<accession>A0A1G6HFT9</accession>
<evidence type="ECO:0000256" key="1">
    <source>
        <dbReference type="SAM" id="Phobius"/>
    </source>
</evidence>
<proteinExistence type="predicted"/>
<dbReference type="Proteomes" id="UP000199086">
    <property type="component" value="Unassembled WGS sequence"/>
</dbReference>